<dbReference type="InterPro" id="IPR036879">
    <property type="entry name" value="TF_MADSbox_sf"/>
</dbReference>
<evidence type="ECO:0000313" key="10">
    <source>
        <dbReference type="RefSeq" id="XP_015946812.1"/>
    </source>
</evidence>
<accession>A0A6P4C7Q9</accession>
<dbReference type="GO" id="GO:0045944">
    <property type="term" value="P:positive regulation of transcription by RNA polymerase II"/>
    <property type="evidence" value="ECO:0007669"/>
    <property type="project" value="InterPro"/>
</dbReference>
<evidence type="ECO:0000256" key="5">
    <source>
        <dbReference type="ARBA" id="ARBA00023242"/>
    </source>
</evidence>
<feature type="coiled-coil region" evidence="6">
    <location>
        <begin position="125"/>
        <end position="174"/>
    </location>
</feature>
<dbReference type="InterPro" id="IPR050142">
    <property type="entry name" value="MADS-box/MEF2_TF"/>
</dbReference>
<reference evidence="9" key="1">
    <citation type="journal article" date="2016" name="Nat. Genet.">
        <title>The genome sequences of Arachis duranensis and Arachis ipaensis, the diploid ancestors of cultivated peanut.</title>
        <authorList>
            <person name="Bertioli D.J."/>
            <person name="Cannon S.B."/>
            <person name="Froenicke L."/>
            <person name="Huang G."/>
            <person name="Farmer A.D."/>
            <person name="Cannon E.K."/>
            <person name="Liu X."/>
            <person name="Gao D."/>
            <person name="Clevenger J."/>
            <person name="Dash S."/>
            <person name="Ren L."/>
            <person name="Moretzsohn M.C."/>
            <person name="Shirasawa K."/>
            <person name="Huang W."/>
            <person name="Vidigal B."/>
            <person name="Abernathy B."/>
            <person name="Chu Y."/>
            <person name="Niederhuth C.E."/>
            <person name="Umale P."/>
            <person name="Araujo A.C."/>
            <person name="Kozik A."/>
            <person name="Kim K.D."/>
            <person name="Burow M.D."/>
            <person name="Varshney R.K."/>
            <person name="Wang X."/>
            <person name="Zhang X."/>
            <person name="Barkley N."/>
            <person name="Guimaraes P.M."/>
            <person name="Isobe S."/>
            <person name="Guo B."/>
            <person name="Liao B."/>
            <person name="Stalker H.T."/>
            <person name="Schmitz R.J."/>
            <person name="Scheffler B.E."/>
            <person name="Leal-Bertioli S.C."/>
            <person name="Xun X."/>
            <person name="Jackson S.A."/>
            <person name="Michelmore R."/>
            <person name="Ozias-Akins P."/>
        </authorList>
    </citation>
    <scope>NUCLEOTIDE SEQUENCE [LARGE SCALE GENOMIC DNA]</scope>
    <source>
        <strain evidence="9">cv. V14167</strain>
    </source>
</reference>
<dbReference type="RefSeq" id="XP_015946812.1">
    <property type="nucleotide sequence ID" value="XM_016091326.3"/>
</dbReference>
<dbReference type="InterPro" id="IPR002100">
    <property type="entry name" value="TF_MADSbox"/>
</dbReference>
<dbReference type="GeneID" id="107471830"/>
<dbReference type="Gene3D" id="3.40.1810.10">
    <property type="entry name" value="Transcription factor, MADS-box"/>
    <property type="match status" value="1"/>
</dbReference>
<dbReference type="CDD" id="cd00265">
    <property type="entry name" value="MADS_MEF2_like"/>
    <property type="match status" value="1"/>
</dbReference>
<dbReference type="KEGG" id="adu:107471830"/>
<dbReference type="InterPro" id="IPR033896">
    <property type="entry name" value="MEF2-like_N"/>
</dbReference>
<dbReference type="SMR" id="A0A6P4C7Q9"/>
<sequence length="273" mass="31359">MGRGKIEIKRIENTTTRQVTFSKRRNGLLKKTNELSVLCDAQIGLIVFSNTGKLFHYSSHPYRMDQIIEKYQRSTGTRITRHGHSHLQEDLLTEMAMLRRQNLSLEMGIQRYLGEGIACLRYEELTKLEDEVQSSVARIRKRQNELLQQQLENLRRKERILEDENCNLSNWEQQTAVLEFERAAASNGGDNKAVMDHHHHHHQLPFYDDEQASASAGTILQLGAPHVPQQLHPYPYPYLQLAQPNVDHDSLTGLLMGPSKWVIEKDGGVPFDA</sequence>
<proteinExistence type="predicted"/>
<keyword evidence="9" id="KW-1185">Reference proteome</keyword>
<dbReference type="GO" id="GO:0046983">
    <property type="term" value="F:protein dimerization activity"/>
    <property type="evidence" value="ECO:0007669"/>
    <property type="project" value="InterPro"/>
</dbReference>
<keyword evidence="2" id="KW-0805">Transcription regulation</keyword>
<comment type="subcellular location">
    <subcellularLocation>
        <location evidence="1">Nucleus</location>
    </subcellularLocation>
</comment>
<keyword evidence="4" id="KW-0804">Transcription</keyword>
<dbReference type="InterPro" id="IPR002487">
    <property type="entry name" value="TF_Kbox"/>
</dbReference>
<evidence type="ECO:0000256" key="6">
    <source>
        <dbReference type="SAM" id="Coils"/>
    </source>
</evidence>
<keyword evidence="3" id="KW-0238">DNA-binding</keyword>
<organism evidence="9 10">
    <name type="scientific">Arachis duranensis</name>
    <name type="common">Wild peanut</name>
    <dbReference type="NCBI Taxonomy" id="130453"/>
    <lineage>
        <taxon>Eukaryota</taxon>
        <taxon>Viridiplantae</taxon>
        <taxon>Streptophyta</taxon>
        <taxon>Embryophyta</taxon>
        <taxon>Tracheophyta</taxon>
        <taxon>Spermatophyta</taxon>
        <taxon>Magnoliopsida</taxon>
        <taxon>eudicotyledons</taxon>
        <taxon>Gunneridae</taxon>
        <taxon>Pentapetalae</taxon>
        <taxon>rosids</taxon>
        <taxon>fabids</taxon>
        <taxon>Fabales</taxon>
        <taxon>Fabaceae</taxon>
        <taxon>Papilionoideae</taxon>
        <taxon>50 kb inversion clade</taxon>
        <taxon>dalbergioids sensu lato</taxon>
        <taxon>Dalbergieae</taxon>
        <taxon>Pterocarpus clade</taxon>
        <taxon>Arachis</taxon>
    </lineage>
</organism>
<feature type="domain" description="MADS-box" evidence="7">
    <location>
        <begin position="1"/>
        <end position="61"/>
    </location>
</feature>
<dbReference type="SUPFAM" id="SSF55455">
    <property type="entry name" value="SRF-like"/>
    <property type="match status" value="1"/>
</dbReference>
<dbReference type="SMART" id="SM00432">
    <property type="entry name" value="MADS"/>
    <property type="match status" value="1"/>
</dbReference>
<evidence type="ECO:0000313" key="11">
    <source>
        <dbReference type="RefSeq" id="XP_052111307.1"/>
    </source>
</evidence>
<evidence type="ECO:0000256" key="3">
    <source>
        <dbReference type="ARBA" id="ARBA00023125"/>
    </source>
</evidence>
<evidence type="ECO:0000256" key="2">
    <source>
        <dbReference type="ARBA" id="ARBA00023015"/>
    </source>
</evidence>
<dbReference type="PROSITE" id="PS51297">
    <property type="entry name" value="K_BOX"/>
    <property type="match status" value="1"/>
</dbReference>
<dbReference type="GO" id="GO:0003700">
    <property type="term" value="F:DNA-binding transcription factor activity"/>
    <property type="evidence" value="ECO:0007669"/>
    <property type="project" value="InterPro"/>
</dbReference>
<gene>
    <name evidence="10 11" type="primary">LOC107471830</name>
</gene>
<name>A0A6P4C7Q9_ARADU</name>
<dbReference type="PROSITE" id="PS50066">
    <property type="entry name" value="MADS_BOX_2"/>
    <property type="match status" value="1"/>
</dbReference>
<evidence type="ECO:0000256" key="4">
    <source>
        <dbReference type="ARBA" id="ARBA00023163"/>
    </source>
</evidence>
<keyword evidence="5" id="KW-0539">Nucleus</keyword>
<feature type="domain" description="K-box" evidence="8">
    <location>
        <begin position="88"/>
        <end position="179"/>
    </location>
</feature>
<dbReference type="Pfam" id="PF01486">
    <property type="entry name" value="K-box"/>
    <property type="match status" value="1"/>
</dbReference>
<dbReference type="GO" id="GO:0005634">
    <property type="term" value="C:nucleus"/>
    <property type="evidence" value="ECO:0007669"/>
    <property type="project" value="UniProtKB-SubCell"/>
</dbReference>
<dbReference type="OrthoDB" id="1898716at2759"/>
<dbReference type="Pfam" id="PF00319">
    <property type="entry name" value="SRF-TF"/>
    <property type="match status" value="1"/>
</dbReference>
<dbReference type="Proteomes" id="UP000515211">
    <property type="component" value="Chromosome 10"/>
</dbReference>
<evidence type="ECO:0000259" key="8">
    <source>
        <dbReference type="PROSITE" id="PS51297"/>
    </source>
</evidence>
<dbReference type="PANTHER" id="PTHR48019">
    <property type="entry name" value="SERUM RESPONSE FACTOR HOMOLOG"/>
    <property type="match status" value="1"/>
</dbReference>
<dbReference type="PRINTS" id="PR00404">
    <property type="entry name" value="MADSDOMAIN"/>
</dbReference>
<evidence type="ECO:0000313" key="9">
    <source>
        <dbReference type="Proteomes" id="UP000515211"/>
    </source>
</evidence>
<evidence type="ECO:0000256" key="1">
    <source>
        <dbReference type="ARBA" id="ARBA00004123"/>
    </source>
</evidence>
<protein>
    <submittedName>
        <fullName evidence="10 11">MADS-box protein GGM13</fullName>
    </submittedName>
</protein>
<dbReference type="RefSeq" id="XP_052111307.1">
    <property type="nucleotide sequence ID" value="XM_052255347.1"/>
</dbReference>
<keyword evidence="6" id="KW-0175">Coiled coil</keyword>
<evidence type="ECO:0000259" key="7">
    <source>
        <dbReference type="PROSITE" id="PS50066"/>
    </source>
</evidence>
<dbReference type="AlphaFoldDB" id="A0A6P4C7Q9"/>
<dbReference type="GO" id="GO:0000977">
    <property type="term" value="F:RNA polymerase II transcription regulatory region sequence-specific DNA binding"/>
    <property type="evidence" value="ECO:0007669"/>
    <property type="project" value="InterPro"/>
</dbReference>
<dbReference type="PROSITE" id="PS00350">
    <property type="entry name" value="MADS_BOX_1"/>
    <property type="match status" value="1"/>
</dbReference>
<reference evidence="10 11" key="2">
    <citation type="submission" date="2025-04" db="UniProtKB">
        <authorList>
            <consortium name="RefSeq"/>
        </authorList>
    </citation>
    <scope>IDENTIFICATION</scope>
    <source>
        <tissue evidence="10 11">Whole plant</tissue>
    </source>
</reference>